<evidence type="ECO:0000256" key="4">
    <source>
        <dbReference type="ARBA" id="ARBA00022553"/>
    </source>
</evidence>
<sequence>MTVSRSLTTRLVLAIAGVALVSALLSGVLVAPLVSSAAEDAVREPLSRQTEFFAQAPATARATGRVRRVTGRTGFEVGSLAADGTPTGVASVLSDDEVAALLEGRAVSTRASYDGTELLIEARASRGGGAVVLGTDADVVGDAAAALRRRVLLAGALGLVGAVAVAWLLAVRLGNPLTRTGQAARRLAAGERGVELPRSRVTEVTEVTAALAALDTALTTSEGRQREFLLSVSHELRTPLTAVRGYAEAIADGVVPAEETAEVARTMLAETLRLERYVGDLLALARLEADDFALRVGPVDVAELLRHARAAWDERASRVGVTVVCQADGPSYAETDGSRLRQVVDALVDNAVRVCVPGDVVVIAVATDSVGVRIEVRDSGPGLTPDDALVAFEPGVLHHRYRGSRPGGLGLGLAIVHRLVTRLGGTIEVDQAPEHGARFTIHVPRSPLHG</sequence>
<dbReference type="Gene3D" id="1.10.287.130">
    <property type="match status" value="1"/>
</dbReference>
<dbReference type="CDD" id="cd00075">
    <property type="entry name" value="HATPase"/>
    <property type="match status" value="1"/>
</dbReference>
<keyword evidence="8 11" id="KW-1133">Transmembrane helix</keyword>
<dbReference type="EMBL" id="JBHMDG010000047">
    <property type="protein sequence ID" value="MFB9315754.1"/>
    <property type="molecule type" value="Genomic_DNA"/>
</dbReference>
<feature type="transmembrane region" description="Helical" evidence="11">
    <location>
        <begin position="151"/>
        <end position="170"/>
    </location>
</feature>
<dbReference type="InterPro" id="IPR005467">
    <property type="entry name" value="His_kinase_dom"/>
</dbReference>
<dbReference type="InterPro" id="IPR003661">
    <property type="entry name" value="HisK_dim/P_dom"/>
</dbReference>
<evidence type="ECO:0000256" key="11">
    <source>
        <dbReference type="SAM" id="Phobius"/>
    </source>
</evidence>
<gene>
    <name evidence="14" type="ORF">ACFFRI_22105</name>
</gene>
<dbReference type="InterPro" id="IPR036097">
    <property type="entry name" value="HisK_dim/P_sf"/>
</dbReference>
<evidence type="ECO:0000256" key="2">
    <source>
        <dbReference type="ARBA" id="ARBA00004236"/>
    </source>
</evidence>
<keyword evidence="9" id="KW-0902">Two-component regulatory system</keyword>
<dbReference type="InterPro" id="IPR003660">
    <property type="entry name" value="HAMP_dom"/>
</dbReference>
<dbReference type="EC" id="2.7.13.3" evidence="3"/>
<dbReference type="SMART" id="SM00387">
    <property type="entry name" value="HATPase_c"/>
    <property type="match status" value="1"/>
</dbReference>
<dbReference type="RefSeq" id="WP_170215354.1">
    <property type="nucleotide sequence ID" value="NZ_JBHMDG010000047.1"/>
</dbReference>
<dbReference type="CDD" id="cd00082">
    <property type="entry name" value="HisKA"/>
    <property type="match status" value="1"/>
</dbReference>
<dbReference type="SUPFAM" id="SSF47384">
    <property type="entry name" value="Homodimeric domain of signal transducing histidine kinase"/>
    <property type="match status" value="1"/>
</dbReference>
<evidence type="ECO:0000256" key="5">
    <source>
        <dbReference type="ARBA" id="ARBA00022679"/>
    </source>
</evidence>
<comment type="subcellular location">
    <subcellularLocation>
        <location evidence="2">Cell membrane</location>
    </subcellularLocation>
</comment>
<dbReference type="InterPro" id="IPR004358">
    <property type="entry name" value="Sig_transdc_His_kin-like_C"/>
</dbReference>
<evidence type="ECO:0000313" key="14">
    <source>
        <dbReference type="EMBL" id="MFB9315754.1"/>
    </source>
</evidence>
<dbReference type="PROSITE" id="PS50109">
    <property type="entry name" value="HIS_KIN"/>
    <property type="match status" value="1"/>
</dbReference>
<organism evidence="14 15">
    <name type="scientific">Nocardioides plantarum</name>
    <dbReference type="NCBI Taxonomy" id="29299"/>
    <lineage>
        <taxon>Bacteria</taxon>
        <taxon>Bacillati</taxon>
        <taxon>Actinomycetota</taxon>
        <taxon>Actinomycetes</taxon>
        <taxon>Propionibacteriales</taxon>
        <taxon>Nocardioidaceae</taxon>
        <taxon>Nocardioides</taxon>
    </lineage>
</organism>
<evidence type="ECO:0000256" key="6">
    <source>
        <dbReference type="ARBA" id="ARBA00022692"/>
    </source>
</evidence>
<dbReference type="InterPro" id="IPR050428">
    <property type="entry name" value="TCS_sensor_his_kinase"/>
</dbReference>
<evidence type="ECO:0000256" key="8">
    <source>
        <dbReference type="ARBA" id="ARBA00022989"/>
    </source>
</evidence>
<keyword evidence="5" id="KW-0808">Transferase</keyword>
<evidence type="ECO:0000256" key="7">
    <source>
        <dbReference type="ARBA" id="ARBA00022777"/>
    </source>
</evidence>
<dbReference type="Gene3D" id="3.30.565.10">
    <property type="entry name" value="Histidine kinase-like ATPase, C-terminal domain"/>
    <property type="match status" value="1"/>
</dbReference>
<evidence type="ECO:0000256" key="3">
    <source>
        <dbReference type="ARBA" id="ARBA00012438"/>
    </source>
</evidence>
<feature type="domain" description="Histidine kinase" evidence="12">
    <location>
        <begin position="231"/>
        <end position="447"/>
    </location>
</feature>
<reference evidence="14 15" key="1">
    <citation type="submission" date="2024-09" db="EMBL/GenBank/DDBJ databases">
        <authorList>
            <person name="Sun Q."/>
            <person name="Mori K."/>
        </authorList>
    </citation>
    <scope>NUCLEOTIDE SEQUENCE [LARGE SCALE GENOMIC DNA]</scope>
    <source>
        <strain evidence="14 15">JCM 9626</strain>
    </source>
</reference>
<dbReference type="PANTHER" id="PTHR45436">
    <property type="entry name" value="SENSOR HISTIDINE KINASE YKOH"/>
    <property type="match status" value="1"/>
</dbReference>
<dbReference type="Gene3D" id="6.10.340.10">
    <property type="match status" value="1"/>
</dbReference>
<dbReference type="InterPro" id="IPR003594">
    <property type="entry name" value="HATPase_dom"/>
</dbReference>
<dbReference type="Proteomes" id="UP001589750">
    <property type="component" value="Unassembled WGS sequence"/>
</dbReference>
<dbReference type="SUPFAM" id="SSF55874">
    <property type="entry name" value="ATPase domain of HSP90 chaperone/DNA topoisomerase II/histidine kinase"/>
    <property type="match status" value="1"/>
</dbReference>
<evidence type="ECO:0000259" key="12">
    <source>
        <dbReference type="PROSITE" id="PS50109"/>
    </source>
</evidence>
<evidence type="ECO:0000256" key="10">
    <source>
        <dbReference type="ARBA" id="ARBA00023136"/>
    </source>
</evidence>
<evidence type="ECO:0000256" key="1">
    <source>
        <dbReference type="ARBA" id="ARBA00000085"/>
    </source>
</evidence>
<dbReference type="Pfam" id="PF02518">
    <property type="entry name" value="HATPase_c"/>
    <property type="match status" value="1"/>
</dbReference>
<accession>A0ABV5KG79</accession>
<keyword evidence="7 14" id="KW-0418">Kinase</keyword>
<dbReference type="InterPro" id="IPR036890">
    <property type="entry name" value="HATPase_C_sf"/>
</dbReference>
<evidence type="ECO:0000259" key="13">
    <source>
        <dbReference type="PROSITE" id="PS50885"/>
    </source>
</evidence>
<dbReference type="PANTHER" id="PTHR45436:SF5">
    <property type="entry name" value="SENSOR HISTIDINE KINASE TRCS"/>
    <property type="match status" value="1"/>
</dbReference>
<name>A0ABV5KG79_9ACTN</name>
<dbReference type="GO" id="GO:0016301">
    <property type="term" value="F:kinase activity"/>
    <property type="evidence" value="ECO:0007669"/>
    <property type="project" value="UniProtKB-KW"/>
</dbReference>
<comment type="catalytic activity">
    <reaction evidence="1">
        <text>ATP + protein L-histidine = ADP + protein N-phospho-L-histidine.</text>
        <dbReference type="EC" id="2.7.13.3"/>
    </reaction>
</comment>
<dbReference type="SMART" id="SM00388">
    <property type="entry name" value="HisKA"/>
    <property type="match status" value="1"/>
</dbReference>
<evidence type="ECO:0000313" key="15">
    <source>
        <dbReference type="Proteomes" id="UP001589750"/>
    </source>
</evidence>
<dbReference type="Pfam" id="PF00512">
    <property type="entry name" value="HisKA"/>
    <property type="match status" value="1"/>
</dbReference>
<protein>
    <recommendedName>
        <fullName evidence="3">histidine kinase</fullName>
        <ecNumber evidence="3">2.7.13.3</ecNumber>
    </recommendedName>
</protein>
<keyword evidence="10 11" id="KW-0472">Membrane</keyword>
<keyword evidence="6 11" id="KW-0812">Transmembrane</keyword>
<evidence type="ECO:0000256" key="9">
    <source>
        <dbReference type="ARBA" id="ARBA00023012"/>
    </source>
</evidence>
<proteinExistence type="predicted"/>
<keyword evidence="15" id="KW-1185">Reference proteome</keyword>
<dbReference type="PRINTS" id="PR00344">
    <property type="entry name" value="BCTRLSENSOR"/>
</dbReference>
<keyword evidence="4" id="KW-0597">Phosphoprotein</keyword>
<dbReference type="PROSITE" id="PS50885">
    <property type="entry name" value="HAMP"/>
    <property type="match status" value="1"/>
</dbReference>
<comment type="caution">
    <text evidence="14">The sequence shown here is derived from an EMBL/GenBank/DDBJ whole genome shotgun (WGS) entry which is preliminary data.</text>
</comment>
<feature type="domain" description="HAMP" evidence="13">
    <location>
        <begin position="171"/>
        <end position="223"/>
    </location>
</feature>